<comment type="similarity">
    <text evidence="2 12">Belongs to the glycosyl hydrolase 17 family.</text>
</comment>
<dbReference type="GO" id="GO:0042973">
    <property type="term" value="F:glucan endo-1,3-beta-D-glucosidase activity"/>
    <property type="evidence" value="ECO:0007669"/>
    <property type="project" value="TreeGrafter"/>
</dbReference>
<dbReference type="FunCoup" id="A0A3N4M1V6">
    <property type="interactions" value="384"/>
</dbReference>
<evidence type="ECO:0000256" key="9">
    <source>
        <dbReference type="ARBA" id="ARBA00036824"/>
    </source>
</evidence>
<keyword evidence="7" id="KW-0325">Glycoprotein</keyword>
<dbReference type="EC" id="3.2.1.58" evidence="10"/>
<dbReference type="InterPro" id="IPR050732">
    <property type="entry name" value="Beta-glucan_modifiers"/>
</dbReference>
<dbReference type="Pfam" id="PF00332">
    <property type="entry name" value="Glyco_hydro_17"/>
    <property type="match status" value="1"/>
</dbReference>
<evidence type="ECO:0000256" key="11">
    <source>
        <dbReference type="ARBA" id="ARBA00041761"/>
    </source>
</evidence>
<keyword evidence="5 13" id="KW-0732">Signal</keyword>
<dbReference type="AlphaFoldDB" id="A0A3N4M1V6"/>
<dbReference type="STRING" id="1051890.A0A3N4M1V6"/>
<keyword evidence="8" id="KW-0326">Glycosidase</keyword>
<evidence type="ECO:0000256" key="5">
    <source>
        <dbReference type="ARBA" id="ARBA00022729"/>
    </source>
</evidence>
<keyword evidence="4" id="KW-0964">Secreted</keyword>
<comment type="catalytic activity">
    <reaction evidence="9">
        <text>Successive hydrolysis of beta-D-glucose units from the non-reducing ends of (1-&gt;3)-beta-D-glucans, releasing alpha-glucose.</text>
        <dbReference type="EC" id="3.2.1.58"/>
    </reaction>
</comment>
<dbReference type="GO" id="GO:0004338">
    <property type="term" value="F:glucan exo-1,3-beta-glucosidase activity"/>
    <property type="evidence" value="ECO:0007669"/>
    <property type="project" value="UniProtKB-EC"/>
</dbReference>
<dbReference type="GO" id="GO:0009277">
    <property type="term" value="C:fungal-type cell wall"/>
    <property type="evidence" value="ECO:0007669"/>
    <property type="project" value="TreeGrafter"/>
</dbReference>
<evidence type="ECO:0000313" key="14">
    <source>
        <dbReference type="EMBL" id="RPB27849.1"/>
    </source>
</evidence>
<dbReference type="GO" id="GO:0009986">
    <property type="term" value="C:cell surface"/>
    <property type="evidence" value="ECO:0007669"/>
    <property type="project" value="TreeGrafter"/>
</dbReference>
<evidence type="ECO:0000313" key="15">
    <source>
        <dbReference type="Proteomes" id="UP000267821"/>
    </source>
</evidence>
<evidence type="ECO:0000256" key="2">
    <source>
        <dbReference type="ARBA" id="ARBA00008773"/>
    </source>
</evidence>
<keyword evidence="15" id="KW-1185">Reference proteome</keyword>
<feature type="chain" id="PRO_5018067865" description="glucan 1,3-beta-glucosidase" evidence="13">
    <location>
        <begin position="23"/>
        <end position="304"/>
    </location>
</feature>
<dbReference type="EMBL" id="ML121530">
    <property type="protein sequence ID" value="RPB27849.1"/>
    <property type="molecule type" value="Genomic_DNA"/>
</dbReference>
<reference evidence="14 15" key="1">
    <citation type="journal article" date="2018" name="Nat. Ecol. Evol.">
        <title>Pezizomycetes genomes reveal the molecular basis of ectomycorrhizal truffle lifestyle.</title>
        <authorList>
            <person name="Murat C."/>
            <person name="Payen T."/>
            <person name="Noel B."/>
            <person name="Kuo A."/>
            <person name="Morin E."/>
            <person name="Chen J."/>
            <person name="Kohler A."/>
            <person name="Krizsan K."/>
            <person name="Balestrini R."/>
            <person name="Da Silva C."/>
            <person name="Montanini B."/>
            <person name="Hainaut M."/>
            <person name="Levati E."/>
            <person name="Barry K.W."/>
            <person name="Belfiori B."/>
            <person name="Cichocki N."/>
            <person name="Clum A."/>
            <person name="Dockter R.B."/>
            <person name="Fauchery L."/>
            <person name="Guy J."/>
            <person name="Iotti M."/>
            <person name="Le Tacon F."/>
            <person name="Lindquist E.A."/>
            <person name="Lipzen A."/>
            <person name="Malagnac F."/>
            <person name="Mello A."/>
            <person name="Molinier V."/>
            <person name="Miyauchi S."/>
            <person name="Poulain J."/>
            <person name="Riccioni C."/>
            <person name="Rubini A."/>
            <person name="Sitrit Y."/>
            <person name="Splivallo R."/>
            <person name="Traeger S."/>
            <person name="Wang M."/>
            <person name="Zifcakova L."/>
            <person name="Wipf D."/>
            <person name="Zambonelli A."/>
            <person name="Paolocci F."/>
            <person name="Nowrousian M."/>
            <person name="Ottonello S."/>
            <person name="Baldrian P."/>
            <person name="Spatafora J.W."/>
            <person name="Henrissat B."/>
            <person name="Nagy L.G."/>
            <person name="Aury J.M."/>
            <person name="Wincker P."/>
            <person name="Grigoriev I.V."/>
            <person name="Bonfante P."/>
            <person name="Martin F.M."/>
        </authorList>
    </citation>
    <scope>NUCLEOTIDE SEQUENCE [LARGE SCALE GENOMIC DNA]</scope>
    <source>
        <strain evidence="14 15">ATCC MYA-4762</strain>
    </source>
</reference>
<protein>
    <recommendedName>
        <fullName evidence="10">glucan 1,3-beta-glucosidase</fullName>
        <ecNumber evidence="10">3.2.1.58</ecNumber>
    </recommendedName>
    <alternativeName>
        <fullName evidence="11">Exo-1,3-beta-glucanase</fullName>
    </alternativeName>
</protein>
<dbReference type="PANTHER" id="PTHR16631:SF26">
    <property type="entry name" value="GLUCAN 1,3-BETA-GLUCOSIDASE"/>
    <property type="match status" value="1"/>
</dbReference>
<dbReference type="Gene3D" id="3.20.20.80">
    <property type="entry name" value="Glycosidases"/>
    <property type="match status" value="2"/>
</dbReference>
<dbReference type="OrthoDB" id="1293114at2759"/>
<accession>A0A3N4M1V6</accession>
<name>A0A3N4M1V6_9PEZI</name>
<keyword evidence="3" id="KW-0134">Cell wall</keyword>
<dbReference type="GO" id="GO:0071555">
    <property type="term" value="P:cell wall organization"/>
    <property type="evidence" value="ECO:0007669"/>
    <property type="project" value="TreeGrafter"/>
</dbReference>
<evidence type="ECO:0000256" key="1">
    <source>
        <dbReference type="ARBA" id="ARBA00004191"/>
    </source>
</evidence>
<evidence type="ECO:0000256" key="6">
    <source>
        <dbReference type="ARBA" id="ARBA00022801"/>
    </source>
</evidence>
<dbReference type="InterPro" id="IPR000490">
    <property type="entry name" value="Glyco_hydro_17"/>
</dbReference>
<dbReference type="PANTHER" id="PTHR16631">
    <property type="entry name" value="GLUCAN 1,3-BETA-GLUCOSIDASE"/>
    <property type="match status" value="1"/>
</dbReference>
<evidence type="ECO:0000256" key="12">
    <source>
        <dbReference type="RuleBase" id="RU004335"/>
    </source>
</evidence>
<dbReference type="Proteomes" id="UP000267821">
    <property type="component" value="Unassembled WGS sequence"/>
</dbReference>
<evidence type="ECO:0000256" key="8">
    <source>
        <dbReference type="ARBA" id="ARBA00023295"/>
    </source>
</evidence>
<sequence>MPSFITLLKGSFLLALAAPAYANYGQLGFSLGVKRNGDGLCKETVDFEADFDVLAPYTKFVRTYATSDCNTMQNIMPALAKKGFKIVLGVWPNDDSHFDLEKKALETYIPKYGTDNILAITVGSEALYRKDMTGKELAARVEEVRKLCKSLGADSIPIGFADSWNMLIEGEAVPVIQASDIVLGNAFSYWQGQRMNNASHSFFDDIMQALDRVQTIKGTSNFQFWVGETNWPTGGAKYGDAVPSNDNAATYWKESVCSMLHWGVNVFVFSAFDEEWKPAEKDNSVEKHWGVFKDDGKPKYDLTC</sequence>
<dbReference type="InterPro" id="IPR017853">
    <property type="entry name" value="GH"/>
</dbReference>
<dbReference type="GO" id="GO:0005975">
    <property type="term" value="P:carbohydrate metabolic process"/>
    <property type="evidence" value="ECO:0007669"/>
    <property type="project" value="InterPro"/>
</dbReference>
<dbReference type="InParanoid" id="A0A3N4M1V6"/>
<organism evidence="14 15">
    <name type="scientific">Terfezia boudieri ATCC MYA-4762</name>
    <dbReference type="NCBI Taxonomy" id="1051890"/>
    <lineage>
        <taxon>Eukaryota</taxon>
        <taxon>Fungi</taxon>
        <taxon>Dikarya</taxon>
        <taxon>Ascomycota</taxon>
        <taxon>Pezizomycotina</taxon>
        <taxon>Pezizomycetes</taxon>
        <taxon>Pezizales</taxon>
        <taxon>Pezizaceae</taxon>
        <taxon>Terfezia</taxon>
    </lineage>
</organism>
<comment type="subcellular location">
    <subcellularLocation>
        <location evidence="1">Secreted</location>
        <location evidence="1">Cell wall</location>
    </subcellularLocation>
</comment>
<evidence type="ECO:0000256" key="13">
    <source>
        <dbReference type="SAM" id="SignalP"/>
    </source>
</evidence>
<feature type="signal peptide" evidence="13">
    <location>
        <begin position="1"/>
        <end position="22"/>
    </location>
</feature>
<proteinExistence type="inferred from homology"/>
<evidence type="ECO:0000256" key="10">
    <source>
        <dbReference type="ARBA" id="ARBA00038929"/>
    </source>
</evidence>
<evidence type="ECO:0000256" key="4">
    <source>
        <dbReference type="ARBA" id="ARBA00022525"/>
    </source>
</evidence>
<dbReference type="SUPFAM" id="SSF51445">
    <property type="entry name" value="(Trans)glycosidases"/>
    <property type="match status" value="1"/>
</dbReference>
<dbReference type="GO" id="GO:0005576">
    <property type="term" value="C:extracellular region"/>
    <property type="evidence" value="ECO:0007669"/>
    <property type="project" value="TreeGrafter"/>
</dbReference>
<keyword evidence="6 14" id="KW-0378">Hydrolase</keyword>
<evidence type="ECO:0000256" key="7">
    <source>
        <dbReference type="ARBA" id="ARBA00023180"/>
    </source>
</evidence>
<evidence type="ECO:0000256" key="3">
    <source>
        <dbReference type="ARBA" id="ARBA00022512"/>
    </source>
</evidence>
<gene>
    <name evidence="14" type="ORF">L211DRAFT_818785</name>
</gene>